<dbReference type="RefSeq" id="WP_153453705.1">
    <property type="nucleotide sequence ID" value="NZ_WEGJ01000014.1"/>
</dbReference>
<evidence type="ECO:0000313" key="1">
    <source>
        <dbReference type="EMBL" id="MQY13687.1"/>
    </source>
</evidence>
<dbReference type="OrthoDB" id="3855550at2"/>
<dbReference type="Proteomes" id="UP000466345">
    <property type="component" value="Unassembled WGS sequence"/>
</dbReference>
<organism evidence="1 2">
    <name type="scientific">Streptomyces smaragdinus</name>
    <dbReference type="NCBI Taxonomy" id="2585196"/>
    <lineage>
        <taxon>Bacteria</taxon>
        <taxon>Bacillati</taxon>
        <taxon>Actinomycetota</taxon>
        <taxon>Actinomycetes</taxon>
        <taxon>Kitasatosporales</taxon>
        <taxon>Streptomycetaceae</taxon>
        <taxon>Streptomyces</taxon>
    </lineage>
</organism>
<proteinExistence type="predicted"/>
<evidence type="ECO:0000313" key="2">
    <source>
        <dbReference type="Proteomes" id="UP000466345"/>
    </source>
</evidence>
<reference evidence="1 2" key="1">
    <citation type="submission" date="2019-10" db="EMBL/GenBank/DDBJ databases">
        <title>Streptomyces smaragdinus sp. nov. and Streptomyces fabii sp. nov., isolated from the gut of fungus growing-termite Macrotermes natalensis.</title>
        <authorList>
            <person name="Schwitalla J."/>
            <person name="Benndorf R."/>
            <person name="Martin K."/>
            <person name="De Beer W."/>
            <person name="Kaster A.-K."/>
            <person name="Vollmers J."/>
            <person name="Poulsen M."/>
            <person name="Beemelmanns C."/>
        </authorList>
    </citation>
    <scope>NUCLEOTIDE SEQUENCE [LARGE SCALE GENOMIC DNA]</scope>
    <source>
        <strain evidence="1 2">RB5</strain>
    </source>
</reference>
<keyword evidence="2" id="KW-1185">Reference proteome</keyword>
<sequence>MDGRTLRVLTGLTGHPPKWYEIPVPDADGGPPTVHAYLREAAGHTRRMRLIAGWVYVYVPEGRDRSSRWPWARRRG</sequence>
<gene>
    <name evidence="1" type="ORF">SRB5_38370</name>
</gene>
<comment type="caution">
    <text evidence="1">The sequence shown here is derived from an EMBL/GenBank/DDBJ whole genome shotgun (WGS) entry which is preliminary data.</text>
</comment>
<dbReference type="AlphaFoldDB" id="A0A7K0CJP6"/>
<accession>A0A7K0CJP6</accession>
<name>A0A7K0CJP6_9ACTN</name>
<protein>
    <submittedName>
        <fullName evidence="1">Uncharacterized protein</fullName>
    </submittedName>
</protein>
<dbReference type="EMBL" id="WEGJ01000014">
    <property type="protein sequence ID" value="MQY13687.1"/>
    <property type="molecule type" value="Genomic_DNA"/>
</dbReference>